<sequence length="139" mass="15128">MTSTETILVKRLKPGQELFSEIDALIAENQIKAGVILCLVGSLTKVNLRFANKEESTVLNGHFEIVSQTGVVSSAGSHIHLSVSDGDGTTYGGHLMPGSLVYTTVEMVVMKMTDWDFQRIPCPLSGYEELDPVKLSKTE</sequence>
<dbReference type="Proteomes" id="UP000664277">
    <property type="component" value="Unassembled WGS sequence"/>
</dbReference>
<dbReference type="PANTHER" id="PTHR34988">
    <property type="entry name" value="PROTEIN, PUTATIVE-RELATED"/>
    <property type="match status" value="1"/>
</dbReference>
<evidence type="ECO:0000313" key="3">
    <source>
        <dbReference type="Proteomes" id="UP000664277"/>
    </source>
</evidence>
<dbReference type="CDD" id="cd11378">
    <property type="entry name" value="DUF296"/>
    <property type="match status" value="1"/>
</dbReference>
<name>A0A8J7PI69_9BACT</name>
<feature type="domain" description="PPC" evidence="1">
    <location>
        <begin position="2"/>
        <end position="133"/>
    </location>
</feature>
<accession>A0A8J7PI69</accession>
<protein>
    <submittedName>
        <fullName evidence="2">DUF296 domain-containing protein</fullName>
    </submittedName>
</protein>
<evidence type="ECO:0000313" key="2">
    <source>
        <dbReference type="EMBL" id="MBN8660798.1"/>
    </source>
</evidence>
<dbReference type="Pfam" id="PF03479">
    <property type="entry name" value="PCC"/>
    <property type="match status" value="1"/>
</dbReference>
<organism evidence="2 3">
    <name type="scientific">Candidatus Obscuribacter phosphatis</name>
    <dbReference type="NCBI Taxonomy" id="1906157"/>
    <lineage>
        <taxon>Bacteria</taxon>
        <taxon>Bacillati</taxon>
        <taxon>Candidatus Melainabacteria</taxon>
        <taxon>Candidatus Obscuribacterales</taxon>
        <taxon>Candidatus Obscuribacteraceae</taxon>
        <taxon>Candidatus Obscuribacter</taxon>
    </lineage>
</organism>
<dbReference type="Gene3D" id="3.30.1330.80">
    <property type="entry name" value="Hypothetical protein, similar to alpha- acetolactate decarboxylase, domain 2"/>
    <property type="match status" value="1"/>
</dbReference>
<evidence type="ECO:0000259" key="1">
    <source>
        <dbReference type="PROSITE" id="PS51742"/>
    </source>
</evidence>
<dbReference type="SUPFAM" id="SSF117856">
    <property type="entry name" value="AF0104/ALDC/Ptd012-like"/>
    <property type="match status" value="1"/>
</dbReference>
<dbReference type="InterPro" id="IPR005175">
    <property type="entry name" value="PPC_dom"/>
</dbReference>
<proteinExistence type="predicted"/>
<dbReference type="PROSITE" id="PS51742">
    <property type="entry name" value="PPC"/>
    <property type="match status" value="1"/>
</dbReference>
<dbReference type="PANTHER" id="PTHR34988:SF1">
    <property type="entry name" value="DNA-BINDING PROTEIN"/>
    <property type="match status" value="1"/>
</dbReference>
<dbReference type="EMBL" id="JAFLCK010000013">
    <property type="protein sequence ID" value="MBN8660798.1"/>
    <property type="molecule type" value="Genomic_DNA"/>
</dbReference>
<reference evidence="2" key="1">
    <citation type="submission" date="2021-02" db="EMBL/GenBank/DDBJ databases">
        <title>Genome-Resolved Metagenomics of a Microbial Community Performing Photosynthetic Biological Nutrient Removal.</title>
        <authorList>
            <person name="Mcdaniel E.A."/>
        </authorList>
    </citation>
    <scope>NUCLEOTIDE SEQUENCE</scope>
    <source>
        <strain evidence="2">UWPOB_OBS1</strain>
    </source>
</reference>
<dbReference type="AlphaFoldDB" id="A0A8J7PI69"/>
<comment type="caution">
    <text evidence="2">The sequence shown here is derived from an EMBL/GenBank/DDBJ whole genome shotgun (WGS) entry which is preliminary data.</text>
</comment>
<gene>
    <name evidence="2" type="ORF">J0M35_10565</name>
</gene>